<dbReference type="SUPFAM" id="SSF51905">
    <property type="entry name" value="FAD/NAD(P)-binding domain"/>
    <property type="match status" value="1"/>
</dbReference>
<evidence type="ECO:0000313" key="10">
    <source>
        <dbReference type="Proteomes" id="UP000094626"/>
    </source>
</evidence>
<dbReference type="AlphaFoldDB" id="A0A031JTR1"/>
<dbReference type="SUPFAM" id="SSF56425">
    <property type="entry name" value="Succinate dehydrogenase/fumarate reductase flavoprotein, catalytic domain"/>
    <property type="match status" value="1"/>
</dbReference>
<dbReference type="Proteomes" id="UP000024329">
    <property type="component" value="Unassembled WGS sequence"/>
</dbReference>
<feature type="domain" description="FAD-dependent oxidoreductase 2 FAD-binding" evidence="6">
    <location>
        <begin position="9"/>
        <end position="549"/>
    </location>
</feature>
<dbReference type="InterPro" id="IPR003953">
    <property type="entry name" value="FAD-dep_OxRdtase_2_FAD-bd"/>
</dbReference>
<sequence length="568" mass="60605">MTMGDRTVDVLIAGTGAAGLTAAVTARRAGLDVLVVEKEAVFGGTTATSGGVLWVPGNHHSPAMQRATGQSDDIASARAYLVEETGNYIEPDRVEAYLDTAPRMVRFLEENSHVRFYGMDYPDYHSESAHSSIVRSIGTVDYEARELGPHLKNLKQQLPQTLFLGFAVGSGVEMIQFMKAGRSVKALGFVAKKLARHFADVLRYGEGQQVVRGRALVARLARTLFDLDVPIWLSSPVAGLTRADGRVTGAEIDTPQGRVRITARRGVVLACGGYPNDPERRAASFPAPANNHEQRNPTNPGNTGDGIRLAESVGGVFNGNVAHAAPWMPVSVLPGSTDFTGVWPHLIDRQKPGFIAVRPDGRRFGDESSAYHDLVPQMTRASEGDASAWCWLIGDAAAVKKWGIGMVRPFPIPHGEHLRSGYLKRAATLQELAAQCGIDAAALERTVATFNANAEAGVDPEFGRGGRVYDVYQGDPEHRPNTCLGPLTKGPYYAIRMEAGIIGTFAGLKTDRHARVLDGEGAPVQGLYAVGNDQANVFAGAYPGAGATIGPAMTFAYIAGRHLAGQAA</sequence>
<dbReference type="PATRIC" id="fig|158500.4.peg.2897"/>
<accession>A0A031JTR1</accession>
<dbReference type="RefSeq" id="WP_036526558.1">
    <property type="nucleotide sequence ID" value="NZ_CP017076.1"/>
</dbReference>
<evidence type="ECO:0000256" key="4">
    <source>
        <dbReference type="ARBA" id="ARBA00023002"/>
    </source>
</evidence>
<dbReference type="EMBL" id="CP017076">
    <property type="protein sequence ID" value="AOR79953.1"/>
    <property type="molecule type" value="Genomic_DNA"/>
</dbReference>
<dbReference type="InterPro" id="IPR036188">
    <property type="entry name" value="FAD/NAD-bd_sf"/>
</dbReference>
<name>A0A031JTR1_9SPHN</name>
<evidence type="ECO:0000256" key="1">
    <source>
        <dbReference type="ARBA" id="ARBA00001974"/>
    </source>
</evidence>
<dbReference type="PANTHER" id="PTHR43400">
    <property type="entry name" value="FUMARATE REDUCTASE"/>
    <property type="match status" value="1"/>
</dbReference>
<dbReference type="Proteomes" id="UP000094626">
    <property type="component" value="Plasmid pSA1"/>
</dbReference>
<dbReference type="Gene3D" id="3.90.700.10">
    <property type="entry name" value="Succinate dehydrogenase/fumarate reductase flavoprotein, catalytic domain"/>
    <property type="match status" value="1"/>
</dbReference>
<dbReference type="OrthoDB" id="3178130at2"/>
<keyword evidence="2" id="KW-0285">Flavoprotein</keyword>
<dbReference type="PANTHER" id="PTHR43400:SF10">
    <property type="entry name" value="3-OXOSTEROID 1-DEHYDROGENASE"/>
    <property type="match status" value="1"/>
</dbReference>
<reference evidence="8 9" key="1">
    <citation type="submission" date="2014-03" db="EMBL/GenBank/DDBJ databases">
        <title>Whole genome sequence of Novosphingobium resinovorum KF1.</title>
        <authorList>
            <person name="Gan H.M."/>
            <person name="Gan H.Y."/>
            <person name="Chew T.H."/>
            <person name="Savka M.A."/>
        </authorList>
    </citation>
    <scope>NUCLEOTIDE SEQUENCE [LARGE SCALE GENOMIC DNA]</scope>
    <source>
        <strain evidence="8 9">KF1</strain>
    </source>
</reference>
<dbReference type="EMBL" id="JFYZ01000013">
    <property type="protein sequence ID" value="EZP81171.1"/>
    <property type="molecule type" value="Genomic_DNA"/>
</dbReference>
<feature type="region of interest" description="Disordered" evidence="5">
    <location>
        <begin position="279"/>
        <end position="305"/>
    </location>
</feature>
<organism evidence="8 9">
    <name type="scientific">Novosphingobium resinovorum</name>
    <dbReference type="NCBI Taxonomy" id="158500"/>
    <lineage>
        <taxon>Bacteria</taxon>
        <taxon>Pseudomonadati</taxon>
        <taxon>Pseudomonadota</taxon>
        <taxon>Alphaproteobacteria</taxon>
        <taxon>Sphingomonadales</taxon>
        <taxon>Sphingomonadaceae</taxon>
        <taxon>Novosphingobium</taxon>
    </lineage>
</organism>
<evidence type="ECO:0000313" key="8">
    <source>
        <dbReference type="EMBL" id="EZP81171.1"/>
    </source>
</evidence>
<dbReference type="InterPro" id="IPR027477">
    <property type="entry name" value="Succ_DH/fumarate_Rdtase_cat_sf"/>
</dbReference>
<dbReference type="eggNOG" id="COG1053">
    <property type="taxonomic scope" value="Bacteria"/>
</dbReference>
<reference evidence="7" key="2">
    <citation type="submission" date="2016-08" db="EMBL/GenBank/DDBJ databases">
        <authorList>
            <person name="Seilhamer J.J."/>
        </authorList>
    </citation>
    <scope>NUCLEOTIDE SEQUENCE [LARGE SCALE GENOMIC DNA]</scope>
    <source>
        <strain evidence="7">SA1</strain>
        <plasmid evidence="7">pSA1</plasmid>
    </source>
</reference>
<reference evidence="10" key="3">
    <citation type="journal article" date="2017" name="J. Biotechnol.">
        <title>Complete genome sequence of Novosphingobium resinovorum SA1, a versatile xenobiotic-degrading bacterium capable of utilizing sulfanilic acid.</title>
        <authorList>
            <person name="Hegedus B."/>
            <person name="Kos P.B."/>
            <person name="Balint B."/>
            <person name="Maroti G."/>
            <person name="Gan H.M."/>
            <person name="Perei K."/>
            <person name="Rakhely G."/>
        </authorList>
    </citation>
    <scope>NUCLEOTIDE SEQUENCE [LARGE SCALE GENOMIC DNA]</scope>
    <source>
        <strain evidence="10">SA1</strain>
    </source>
</reference>
<proteinExistence type="predicted"/>
<evidence type="ECO:0000256" key="2">
    <source>
        <dbReference type="ARBA" id="ARBA00022630"/>
    </source>
</evidence>
<dbReference type="InterPro" id="IPR050315">
    <property type="entry name" value="FAD-oxidoreductase_2"/>
</dbReference>
<keyword evidence="4" id="KW-0560">Oxidoreductase</keyword>
<comment type="cofactor">
    <cofactor evidence="1">
        <name>FAD</name>
        <dbReference type="ChEBI" id="CHEBI:57692"/>
    </cofactor>
</comment>
<evidence type="ECO:0000259" key="6">
    <source>
        <dbReference type="Pfam" id="PF00890"/>
    </source>
</evidence>
<gene>
    <name evidence="7" type="ORF">BES08_24770</name>
    <name evidence="8" type="ORF">BV97_02832</name>
</gene>
<protein>
    <submittedName>
        <fullName evidence="8">3-oxosteroid 1-dehydrogenase</fullName>
    </submittedName>
</protein>
<keyword evidence="3" id="KW-0274">FAD</keyword>
<dbReference type="KEGG" id="nre:BES08_24770"/>
<evidence type="ECO:0000256" key="5">
    <source>
        <dbReference type="SAM" id="MobiDB-lite"/>
    </source>
</evidence>
<keyword evidence="7" id="KW-0614">Plasmid</keyword>
<dbReference type="GO" id="GO:0008202">
    <property type="term" value="P:steroid metabolic process"/>
    <property type="evidence" value="ECO:0007669"/>
    <property type="project" value="UniProtKB-ARBA"/>
</dbReference>
<evidence type="ECO:0000313" key="9">
    <source>
        <dbReference type="Proteomes" id="UP000024329"/>
    </source>
</evidence>
<dbReference type="Pfam" id="PF00890">
    <property type="entry name" value="FAD_binding_2"/>
    <property type="match status" value="1"/>
</dbReference>
<keyword evidence="10" id="KW-1185">Reference proteome</keyword>
<geneLocation type="plasmid" evidence="7 10">
    <name>pSA1</name>
</geneLocation>
<dbReference type="Gene3D" id="3.50.50.60">
    <property type="entry name" value="FAD/NAD(P)-binding domain"/>
    <property type="match status" value="2"/>
</dbReference>
<dbReference type="GO" id="GO:0016491">
    <property type="term" value="F:oxidoreductase activity"/>
    <property type="evidence" value="ECO:0007669"/>
    <property type="project" value="UniProtKB-KW"/>
</dbReference>
<evidence type="ECO:0000256" key="3">
    <source>
        <dbReference type="ARBA" id="ARBA00022827"/>
    </source>
</evidence>
<evidence type="ECO:0000313" key="7">
    <source>
        <dbReference type="EMBL" id="AOR79953.1"/>
    </source>
</evidence>